<comment type="caution">
    <text evidence="1">The sequence shown here is derived from an EMBL/GenBank/DDBJ whole genome shotgun (WGS) entry which is preliminary data.</text>
</comment>
<dbReference type="Proteomes" id="UP001597295">
    <property type="component" value="Unassembled WGS sequence"/>
</dbReference>
<dbReference type="RefSeq" id="WP_379874964.1">
    <property type="nucleotide sequence ID" value="NZ_JBHUIP010000003.1"/>
</dbReference>
<gene>
    <name evidence="1" type="ORF">ACFSM5_04075</name>
</gene>
<dbReference type="EMBL" id="JBHUIP010000003">
    <property type="protein sequence ID" value="MFD2262053.1"/>
    <property type="molecule type" value="Genomic_DNA"/>
</dbReference>
<reference evidence="2" key="1">
    <citation type="journal article" date="2019" name="Int. J. Syst. Evol. Microbiol.">
        <title>The Global Catalogue of Microorganisms (GCM) 10K type strain sequencing project: providing services to taxonomists for standard genome sequencing and annotation.</title>
        <authorList>
            <consortium name="The Broad Institute Genomics Platform"/>
            <consortium name="The Broad Institute Genome Sequencing Center for Infectious Disease"/>
            <person name="Wu L."/>
            <person name="Ma J."/>
        </authorList>
    </citation>
    <scope>NUCLEOTIDE SEQUENCE [LARGE SCALE GENOMIC DNA]</scope>
    <source>
        <strain evidence="2">CGMCC 1.19062</strain>
    </source>
</reference>
<name>A0ABW5DNF3_9PROT</name>
<keyword evidence="2" id="KW-1185">Reference proteome</keyword>
<evidence type="ECO:0000313" key="2">
    <source>
        <dbReference type="Proteomes" id="UP001597295"/>
    </source>
</evidence>
<evidence type="ECO:0000313" key="1">
    <source>
        <dbReference type="EMBL" id="MFD2262053.1"/>
    </source>
</evidence>
<organism evidence="1 2">
    <name type="scientific">Lacibacterium aquatile</name>
    <dbReference type="NCBI Taxonomy" id="1168082"/>
    <lineage>
        <taxon>Bacteria</taxon>
        <taxon>Pseudomonadati</taxon>
        <taxon>Pseudomonadota</taxon>
        <taxon>Alphaproteobacteria</taxon>
        <taxon>Rhodospirillales</taxon>
        <taxon>Rhodospirillaceae</taxon>
    </lineage>
</organism>
<proteinExistence type="predicted"/>
<accession>A0ABW5DNF3</accession>
<sequence length="59" mass="6422">MVEIAPFVTPGRKAEITPGSVIQLAQFDMMTISLLAVDQPEDERHKKLLQPFGVGCPNG</sequence>
<protein>
    <submittedName>
        <fullName evidence="1">Uncharacterized protein</fullName>
    </submittedName>
</protein>